<proteinExistence type="predicted"/>
<organism evidence="3 4">
    <name type="scientific">Hirschia litorea</name>
    <dbReference type="NCBI Taxonomy" id="1199156"/>
    <lineage>
        <taxon>Bacteria</taxon>
        <taxon>Pseudomonadati</taxon>
        <taxon>Pseudomonadota</taxon>
        <taxon>Alphaproteobacteria</taxon>
        <taxon>Hyphomonadales</taxon>
        <taxon>Hyphomonadaceae</taxon>
        <taxon>Hirschia</taxon>
    </lineage>
</organism>
<dbReference type="PANTHER" id="PTHR47642:SF5">
    <property type="entry name" value="ATP-DEPENDENT DNA HELICASE"/>
    <property type="match status" value="1"/>
</dbReference>
<dbReference type="InterPro" id="IPR027417">
    <property type="entry name" value="P-loop_NTPase"/>
</dbReference>
<evidence type="ECO:0000313" key="4">
    <source>
        <dbReference type="Proteomes" id="UP001596492"/>
    </source>
</evidence>
<dbReference type="InterPro" id="IPR003593">
    <property type="entry name" value="AAA+_ATPase"/>
</dbReference>
<accession>A0ABW2ING4</accession>
<evidence type="ECO:0000256" key="1">
    <source>
        <dbReference type="SAM" id="MobiDB-lite"/>
    </source>
</evidence>
<dbReference type="RefSeq" id="WP_382167835.1">
    <property type="nucleotide sequence ID" value="NZ_JBHTBR010000005.1"/>
</dbReference>
<keyword evidence="4" id="KW-1185">Reference proteome</keyword>
<sequence length="448" mass="50168">MVIYVSPNKDSEGATYDPLLKEVLTGNRNLFLTGRAGTGKTTLLKRILRATGDKSVVLAPTGLAAVNAGGQTIHSFFKFPPRLLDAADVKKMRNQRLVKTMETLVVDEISMVRSDMLQTMSDMLRLNRNDKRPFGGVRVILSGDLHQLPPIVESEVEPILHDRYGGPWFFLSQAFKDGAFRLAALKHVFRQEDERFLNVLNALRNGRLGPEEEQTLKERVSSRSPAEASETHIVLTPNNAAAWRINQQRLDEIAGVPTSYECASDGQFDERSFPTDAILDLKVGARVMLIKNDPEGRWVNGSIGTIEALGESSVFVKIDGETYRIAPQAWEKYRYDFNSDNKSVSRTVVGSFKQLPLRLAYAVTIHKSQGMTLDNVYIDFDNGMFAHGQAYVAFSRCRTLEGLELSRELRPRDIIIDRTAFAFGQLNTIANTDDYLLADMQGEAFKLE</sequence>
<protein>
    <submittedName>
        <fullName evidence="3">ATP-dependent RecD-like DNA helicase</fullName>
    </submittedName>
</protein>
<dbReference type="CDD" id="cd18809">
    <property type="entry name" value="SF1_C_RecD"/>
    <property type="match status" value="1"/>
</dbReference>
<dbReference type="SUPFAM" id="SSF52540">
    <property type="entry name" value="P-loop containing nucleoside triphosphate hydrolases"/>
    <property type="match status" value="2"/>
</dbReference>
<dbReference type="Gene3D" id="2.30.30.940">
    <property type="match status" value="1"/>
</dbReference>
<dbReference type="InterPro" id="IPR051055">
    <property type="entry name" value="PIF1_helicase"/>
</dbReference>
<name>A0ABW2ING4_9PROT</name>
<feature type="domain" description="AAA+ ATPase" evidence="2">
    <location>
        <begin position="26"/>
        <end position="166"/>
    </location>
</feature>
<dbReference type="InterPro" id="IPR010285">
    <property type="entry name" value="DNA_helicase_pif1-like_DEAD"/>
</dbReference>
<dbReference type="Proteomes" id="UP001596492">
    <property type="component" value="Unassembled WGS sequence"/>
</dbReference>
<comment type="caution">
    <text evidence="3">The sequence shown here is derived from an EMBL/GenBank/DDBJ whole genome shotgun (WGS) entry which is preliminary data.</text>
</comment>
<evidence type="ECO:0000259" key="2">
    <source>
        <dbReference type="SMART" id="SM00382"/>
    </source>
</evidence>
<dbReference type="PANTHER" id="PTHR47642">
    <property type="entry name" value="ATP-DEPENDENT DNA HELICASE"/>
    <property type="match status" value="1"/>
</dbReference>
<reference evidence="4" key="1">
    <citation type="journal article" date="2019" name="Int. J. Syst. Evol. Microbiol.">
        <title>The Global Catalogue of Microorganisms (GCM) 10K type strain sequencing project: providing services to taxonomists for standard genome sequencing and annotation.</title>
        <authorList>
            <consortium name="The Broad Institute Genomics Platform"/>
            <consortium name="The Broad Institute Genome Sequencing Center for Infectious Disease"/>
            <person name="Wu L."/>
            <person name="Ma J."/>
        </authorList>
    </citation>
    <scope>NUCLEOTIDE SEQUENCE [LARGE SCALE GENOMIC DNA]</scope>
    <source>
        <strain evidence="4">CCUG 51308</strain>
    </source>
</reference>
<dbReference type="Pfam" id="PF05970">
    <property type="entry name" value="PIF1"/>
    <property type="match status" value="1"/>
</dbReference>
<dbReference type="EMBL" id="JBHTBR010000005">
    <property type="protein sequence ID" value="MFC7292423.1"/>
    <property type="molecule type" value="Genomic_DNA"/>
</dbReference>
<dbReference type="SMART" id="SM00382">
    <property type="entry name" value="AAA"/>
    <property type="match status" value="1"/>
</dbReference>
<dbReference type="Gene3D" id="3.40.50.300">
    <property type="entry name" value="P-loop containing nucleotide triphosphate hydrolases"/>
    <property type="match status" value="2"/>
</dbReference>
<gene>
    <name evidence="3" type="ORF">ACFQS8_12405</name>
</gene>
<evidence type="ECO:0000313" key="3">
    <source>
        <dbReference type="EMBL" id="MFC7292423.1"/>
    </source>
</evidence>
<feature type="region of interest" description="Disordered" evidence="1">
    <location>
        <begin position="210"/>
        <end position="230"/>
    </location>
</feature>